<dbReference type="EMBL" id="KV407455">
    <property type="protein sequence ID" value="KZF25096.1"/>
    <property type="molecule type" value="Genomic_DNA"/>
</dbReference>
<name>A0A165IM54_XYLHT</name>
<keyword evidence="1" id="KW-0812">Transmembrane</keyword>
<keyword evidence="1" id="KW-1133">Transmembrane helix</keyword>
<feature type="transmembrane region" description="Helical" evidence="1">
    <location>
        <begin position="176"/>
        <end position="198"/>
    </location>
</feature>
<sequence>MEKKHMYYHHHHTAAAFFFPSSFCCRCIACQCLSPLEDFVFLLMGFCIELFVSSEAVMLLVLASYGLSCSYLVLFWLSPKKFSVSFLAHTFFFSSSFLVLSCLCLEPVFFLFSCLRLLVYLLLLLLYHYLFSPLSISHPLTLSTFICDMLFLVSLKESNDFPIIAQLSPLPSMSGPIFLLYSTLLFRNITLVSLGYYLSALLRSDPFNSASHIL</sequence>
<evidence type="ECO:0000256" key="1">
    <source>
        <dbReference type="SAM" id="Phobius"/>
    </source>
</evidence>
<evidence type="ECO:0000313" key="2">
    <source>
        <dbReference type="EMBL" id="KZF25096.1"/>
    </source>
</evidence>
<dbReference type="GeneID" id="28901909"/>
<proteinExistence type="predicted"/>
<dbReference type="AlphaFoldDB" id="A0A165IM54"/>
<keyword evidence="3" id="KW-1185">Reference proteome</keyword>
<dbReference type="RefSeq" id="XP_018190651.1">
    <property type="nucleotide sequence ID" value="XM_018336772.1"/>
</dbReference>
<dbReference type="Proteomes" id="UP000076632">
    <property type="component" value="Unassembled WGS sequence"/>
</dbReference>
<feature type="transmembrane region" description="Helical" evidence="1">
    <location>
        <begin position="59"/>
        <end position="78"/>
    </location>
</feature>
<accession>A0A165IM54</accession>
<gene>
    <name evidence="2" type="ORF">L228DRAFT_61958</name>
</gene>
<dbReference type="InParanoid" id="A0A165IM54"/>
<evidence type="ECO:0000313" key="3">
    <source>
        <dbReference type="Proteomes" id="UP000076632"/>
    </source>
</evidence>
<organism evidence="2 3">
    <name type="scientific">Xylona heveae (strain CBS 132557 / TC161)</name>
    <dbReference type="NCBI Taxonomy" id="1328760"/>
    <lineage>
        <taxon>Eukaryota</taxon>
        <taxon>Fungi</taxon>
        <taxon>Dikarya</taxon>
        <taxon>Ascomycota</taxon>
        <taxon>Pezizomycotina</taxon>
        <taxon>Xylonomycetes</taxon>
        <taxon>Xylonales</taxon>
        <taxon>Xylonaceae</taxon>
        <taxon>Xylona</taxon>
    </lineage>
</organism>
<reference evidence="2 3" key="1">
    <citation type="journal article" date="2016" name="Fungal Biol.">
        <title>The genome of Xylona heveae provides a window into fungal endophytism.</title>
        <authorList>
            <person name="Gazis R."/>
            <person name="Kuo A."/>
            <person name="Riley R."/>
            <person name="LaButti K."/>
            <person name="Lipzen A."/>
            <person name="Lin J."/>
            <person name="Amirebrahimi M."/>
            <person name="Hesse C.N."/>
            <person name="Spatafora J.W."/>
            <person name="Henrissat B."/>
            <person name="Hainaut M."/>
            <person name="Grigoriev I.V."/>
            <person name="Hibbett D.S."/>
        </authorList>
    </citation>
    <scope>NUCLEOTIDE SEQUENCE [LARGE SCALE GENOMIC DNA]</scope>
    <source>
        <strain evidence="2 3">TC161</strain>
    </source>
</reference>
<keyword evidence="1" id="KW-0472">Membrane</keyword>
<protein>
    <submittedName>
        <fullName evidence="2">Uncharacterized protein</fullName>
    </submittedName>
</protein>
<feature type="transmembrane region" description="Helical" evidence="1">
    <location>
        <begin position="110"/>
        <end position="130"/>
    </location>
</feature>
<feature type="transmembrane region" description="Helical" evidence="1">
    <location>
        <begin position="84"/>
        <end position="103"/>
    </location>
</feature>